<dbReference type="EMBL" id="JAPWTJ010000181">
    <property type="protein sequence ID" value="KAJ8981498.1"/>
    <property type="molecule type" value="Genomic_DNA"/>
</dbReference>
<proteinExistence type="predicted"/>
<accession>A0ABQ9JTA0</accession>
<organism evidence="1 2">
    <name type="scientific">Molorchus minor</name>
    <dbReference type="NCBI Taxonomy" id="1323400"/>
    <lineage>
        <taxon>Eukaryota</taxon>
        <taxon>Metazoa</taxon>
        <taxon>Ecdysozoa</taxon>
        <taxon>Arthropoda</taxon>
        <taxon>Hexapoda</taxon>
        <taxon>Insecta</taxon>
        <taxon>Pterygota</taxon>
        <taxon>Neoptera</taxon>
        <taxon>Endopterygota</taxon>
        <taxon>Coleoptera</taxon>
        <taxon>Polyphaga</taxon>
        <taxon>Cucujiformia</taxon>
        <taxon>Chrysomeloidea</taxon>
        <taxon>Cerambycidae</taxon>
        <taxon>Lamiinae</taxon>
        <taxon>Monochamini</taxon>
        <taxon>Molorchus</taxon>
    </lineage>
</organism>
<protein>
    <submittedName>
        <fullName evidence="1">Uncharacterized protein</fullName>
    </submittedName>
</protein>
<gene>
    <name evidence="1" type="ORF">NQ317_007025</name>
</gene>
<evidence type="ECO:0000313" key="2">
    <source>
        <dbReference type="Proteomes" id="UP001162164"/>
    </source>
</evidence>
<sequence>MGLFSSSLIDKTFLKLKWQQLQQLRSLVCNVSVLFQYVWVKFQKSTTLTLTVGAISLCIWNNLTQIRIICCEINLVQCIENLRDCR</sequence>
<keyword evidence="2" id="KW-1185">Reference proteome</keyword>
<name>A0ABQ9JTA0_9CUCU</name>
<evidence type="ECO:0000313" key="1">
    <source>
        <dbReference type="EMBL" id="KAJ8981498.1"/>
    </source>
</evidence>
<dbReference type="Proteomes" id="UP001162164">
    <property type="component" value="Unassembled WGS sequence"/>
</dbReference>
<reference evidence="1" key="1">
    <citation type="journal article" date="2023" name="Insect Mol. Biol.">
        <title>Genome sequencing provides insights into the evolution of gene families encoding plant cell wall-degrading enzymes in longhorned beetles.</title>
        <authorList>
            <person name="Shin N.R."/>
            <person name="Okamura Y."/>
            <person name="Kirsch R."/>
            <person name="Pauchet Y."/>
        </authorList>
    </citation>
    <scope>NUCLEOTIDE SEQUENCE</scope>
    <source>
        <strain evidence="1">MMC_N1</strain>
    </source>
</reference>
<feature type="non-terminal residue" evidence="1">
    <location>
        <position position="86"/>
    </location>
</feature>
<comment type="caution">
    <text evidence="1">The sequence shown here is derived from an EMBL/GenBank/DDBJ whole genome shotgun (WGS) entry which is preliminary data.</text>
</comment>